<sequence>MSDHILIVDDEMPIRRLLRVSTERSGYVIEEAATATAALQSLERARPRLVLLDLGLPDRDGLELIGPFRDRGVPIIVLTAREGSGEKVTALDLGADDYVTKPFDSEELLARIRSCLRRADRSAGVARRVRVGPVEIDLDAHSVRKSGQEARLTPKEFALLAELASHPGKVLTHTYLLRGVWGPAHTENVEYLRVTVRSLRKKLEDDPSSPTLILNEPGVGYRFNEPGSPGSGAYFS</sequence>
<dbReference type="SMART" id="SM00448">
    <property type="entry name" value="REC"/>
    <property type="match status" value="1"/>
</dbReference>
<protein>
    <submittedName>
        <fullName evidence="6">DNA-binding response regulator</fullName>
    </submittedName>
</protein>
<dbReference type="Pfam" id="PF00486">
    <property type="entry name" value="Trans_reg_C"/>
    <property type="match status" value="1"/>
</dbReference>
<dbReference type="InterPro" id="IPR001867">
    <property type="entry name" value="OmpR/PhoB-type_DNA-bd"/>
</dbReference>
<dbReference type="OrthoDB" id="9802426at2"/>
<keyword evidence="1 3" id="KW-0238">DNA-binding</keyword>
<dbReference type="RefSeq" id="WP_119135095.1">
    <property type="nucleotide sequence ID" value="NZ_QXXQ01000006.1"/>
</dbReference>
<dbReference type="InterPro" id="IPR011006">
    <property type="entry name" value="CheY-like_superfamily"/>
</dbReference>
<dbReference type="PANTHER" id="PTHR48111:SF50">
    <property type="entry name" value="KDP OPERON TRANSCRIPTIONAL REGULATORY PROTEIN KDPE"/>
    <property type="match status" value="1"/>
</dbReference>
<dbReference type="Pfam" id="PF00072">
    <property type="entry name" value="Response_reg"/>
    <property type="match status" value="1"/>
</dbReference>
<dbReference type="InterPro" id="IPR039420">
    <property type="entry name" value="WalR-like"/>
</dbReference>
<feature type="domain" description="Response regulatory" evidence="4">
    <location>
        <begin position="4"/>
        <end position="116"/>
    </location>
</feature>
<organism evidence="6 7">
    <name type="scientific">Gemmobacter lutimaris</name>
    <dbReference type="NCBI Taxonomy" id="2306023"/>
    <lineage>
        <taxon>Bacteria</taxon>
        <taxon>Pseudomonadati</taxon>
        <taxon>Pseudomonadota</taxon>
        <taxon>Alphaproteobacteria</taxon>
        <taxon>Rhodobacterales</taxon>
        <taxon>Paracoccaceae</taxon>
        <taxon>Gemmobacter</taxon>
    </lineage>
</organism>
<dbReference type="AlphaFoldDB" id="A0A398BL97"/>
<comment type="caution">
    <text evidence="6">The sequence shown here is derived from an EMBL/GenBank/DDBJ whole genome shotgun (WGS) entry which is preliminary data.</text>
</comment>
<dbReference type="PROSITE" id="PS50110">
    <property type="entry name" value="RESPONSE_REGULATORY"/>
    <property type="match status" value="1"/>
</dbReference>
<evidence type="ECO:0000256" key="3">
    <source>
        <dbReference type="PROSITE-ProRule" id="PRU01091"/>
    </source>
</evidence>
<dbReference type="GO" id="GO:0000976">
    <property type="term" value="F:transcription cis-regulatory region binding"/>
    <property type="evidence" value="ECO:0007669"/>
    <property type="project" value="TreeGrafter"/>
</dbReference>
<dbReference type="GO" id="GO:0005829">
    <property type="term" value="C:cytosol"/>
    <property type="evidence" value="ECO:0007669"/>
    <property type="project" value="TreeGrafter"/>
</dbReference>
<gene>
    <name evidence="6" type="ORF">D2N39_12340</name>
</gene>
<feature type="domain" description="OmpR/PhoB-type" evidence="5">
    <location>
        <begin position="126"/>
        <end position="225"/>
    </location>
</feature>
<dbReference type="SMART" id="SM00862">
    <property type="entry name" value="Trans_reg_C"/>
    <property type="match status" value="1"/>
</dbReference>
<dbReference type="InterPro" id="IPR036388">
    <property type="entry name" value="WH-like_DNA-bd_sf"/>
</dbReference>
<feature type="modified residue" description="4-aspartylphosphate" evidence="2">
    <location>
        <position position="53"/>
    </location>
</feature>
<name>A0A398BL97_9RHOB</name>
<dbReference type="SUPFAM" id="SSF46894">
    <property type="entry name" value="C-terminal effector domain of the bipartite response regulators"/>
    <property type="match status" value="1"/>
</dbReference>
<proteinExistence type="predicted"/>
<accession>A0A398BL97</accession>
<evidence type="ECO:0000313" key="6">
    <source>
        <dbReference type="EMBL" id="RID91489.1"/>
    </source>
</evidence>
<dbReference type="CDD" id="cd00383">
    <property type="entry name" value="trans_reg_C"/>
    <property type="match status" value="1"/>
</dbReference>
<reference evidence="6 7" key="1">
    <citation type="submission" date="2018-09" db="EMBL/GenBank/DDBJ databases">
        <title>Gemmobacter lutimaris sp. nov., a marine bacterium isolated from tidal flat.</title>
        <authorList>
            <person name="Lee D.W."/>
            <person name="Yoo Y."/>
            <person name="Kim J.-J."/>
            <person name="Kim B.S."/>
        </authorList>
    </citation>
    <scope>NUCLEOTIDE SEQUENCE [LARGE SCALE GENOMIC DNA]</scope>
    <source>
        <strain evidence="6 7">YJ-T1-11</strain>
    </source>
</reference>
<dbReference type="PANTHER" id="PTHR48111">
    <property type="entry name" value="REGULATOR OF RPOS"/>
    <property type="match status" value="1"/>
</dbReference>
<evidence type="ECO:0000313" key="7">
    <source>
        <dbReference type="Proteomes" id="UP000266649"/>
    </source>
</evidence>
<dbReference type="GO" id="GO:0032993">
    <property type="term" value="C:protein-DNA complex"/>
    <property type="evidence" value="ECO:0007669"/>
    <property type="project" value="TreeGrafter"/>
</dbReference>
<dbReference type="GO" id="GO:0006355">
    <property type="term" value="P:regulation of DNA-templated transcription"/>
    <property type="evidence" value="ECO:0007669"/>
    <property type="project" value="InterPro"/>
</dbReference>
<keyword evidence="2" id="KW-0597">Phosphoprotein</keyword>
<keyword evidence="7" id="KW-1185">Reference proteome</keyword>
<dbReference type="EMBL" id="QXXQ01000006">
    <property type="protein sequence ID" value="RID91489.1"/>
    <property type="molecule type" value="Genomic_DNA"/>
</dbReference>
<dbReference type="InterPro" id="IPR016032">
    <property type="entry name" value="Sig_transdc_resp-reg_C-effctor"/>
</dbReference>
<dbReference type="PROSITE" id="PS51755">
    <property type="entry name" value="OMPR_PHOB"/>
    <property type="match status" value="1"/>
</dbReference>
<evidence type="ECO:0000259" key="4">
    <source>
        <dbReference type="PROSITE" id="PS50110"/>
    </source>
</evidence>
<dbReference type="GO" id="GO:0000156">
    <property type="term" value="F:phosphorelay response regulator activity"/>
    <property type="evidence" value="ECO:0007669"/>
    <property type="project" value="TreeGrafter"/>
</dbReference>
<dbReference type="Gene3D" id="6.10.250.690">
    <property type="match status" value="1"/>
</dbReference>
<dbReference type="Proteomes" id="UP000266649">
    <property type="component" value="Unassembled WGS sequence"/>
</dbReference>
<feature type="DNA-binding region" description="OmpR/PhoB-type" evidence="3">
    <location>
        <begin position="126"/>
        <end position="225"/>
    </location>
</feature>
<evidence type="ECO:0000259" key="5">
    <source>
        <dbReference type="PROSITE" id="PS51755"/>
    </source>
</evidence>
<dbReference type="Gene3D" id="3.40.50.2300">
    <property type="match status" value="1"/>
</dbReference>
<evidence type="ECO:0000256" key="2">
    <source>
        <dbReference type="PROSITE-ProRule" id="PRU00169"/>
    </source>
</evidence>
<dbReference type="SUPFAM" id="SSF52172">
    <property type="entry name" value="CheY-like"/>
    <property type="match status" value="1"/>
</dbReference>
<dbReference type="InterPro" id="IPR001789">
    <property type="entry name" value="Sig_transdc_resp-reg_receiver"/>
</dbReference>
<dbReference type="Gene3D" id="1.10.10.10">
    <property type="entry name" value="Winged helix-like DNA-binding domain superfamily/Winged helix DNA-binding domain"/>
    <property type="match status" value="1"/>
</dbReference>
<evidence type="ECO:0000256" key="1">
    <source>
        <dbReference type="ARBA" id="ARBA00023125"/>
    </source>
</evidence>